<feature type="region of interest" description="Disordered" evidence="1">
    <location>
        <begin position="87"/>
        <end position="106"/>
    </location>
</feature>
<feature type="region of interest" description="Disordered" evidence="1">
    <location>
        <begin position="39"/>
        <end position="79"/>
    </location>
</feature>
<comment type="caution">
    <text evidence="2">The sequence shown here is derived from an EMBL/GenBank/DDBJ whole genome shotgun (WGS) entry which is preliminary data.</text>
</comment>
<reference evidence="2 3" key="1">
    <citation type="journal article" date="2024" name="Nat. Commun.">
        <title>Phylogenomics reveals the evolutionary origins of lichenization in chlorophyte algae.</title>
        <authorList>
            <person name="Puginier C."/>
            <person name="Libourel C."/>
            <person name="Otte J."/>
            <person name="Skaloud P."/>
            <person name="Haon M."/>
            <person name="Grisel S."/>
            <person name="Petersen M."/>
            <person name="Berrin J.G."/>
            <person name="Delaux P.M."/>
            <person name="Dal Grande F."/>
            <person name="Keller J."/>
        </authorList>
    </citation>
    <scope>NUCLEOTIDE SEQUENCE [LARGE SCALE GENOMIC DNA]</scope>
    <source>
        <strain evidence="2 3">SAG 245.80</strain>
    </source>
</reference>
<evidence type="ECO:0000313" key="3">
    <source>
        <dbReference type="Proteomes" id="UP001445335"/>
    </source>
</evidence>
<dbReference type="Proteomes" id="UP001445335">
    <property type="component" value="Unassembled WGS sequence"/>
</dbReference>
<keyword evidence="3" id="KW-1185">Reference proteome</keyword>
<dbReference type="EMBL" id="JALJOU010000027">
    <property type="protein sequence ID" value="KAK9836033.1"/>
    <property type="molecule type" value="Genomic_DNA"/>
</dbReference>
<organism evidence="2 3">
    <name type="scientific">Elliptochloris bilobata</name>
    <dbReference type="NCBI Taxonomy" id="381761"/>
    <lineage>
        <taxon>Eukaryota</taxon>
        <taxon>Viridiplantae</taxon>
        <taxon>Chlorophyta</taxon>
        <taxon>core chlorophytes</taxon>
        <taxon>Trebouxiophyceae</taxon>
        <taxon>Trebouxiophyceae incertae sedis</taxon>
        <taxon>Elliptochloris clade</taxon>
        <taxon>Elliptochloris</taxon>
    </lineage>
</organism>
<evidence type="ECO:0000256" key="1">
    <source>
        <dbReference type="SAM" id="MobiDB-lite"/>
    </source>
</evidence>
<evidence type="ECO:0000313" key="2">
    <source>
        <dbReference type="EMBL" id="KAK9836033.1"/>
    </source>
</evidence>
<gene>
    <name evidence="2" type="ORF">WJX81_007709</name>
</gene>
<feature type="compositionally biased region" description="Polar residues" evidence="1">
    <location>
        <begin position="64"/>
        <end position="76"/>
    </location>
</feature>
<protein>
    <submittedName>
        <fullName evidence="2">Uncharacterized protein</fullName>
    </submittedName>
</protein>
<dbReference type="AlphaFoldDB" id="A0AAW1RQL3"/>
<name>A0AAW1RQL3_9CHLO</name>
<sequence length="254" mass="26563">MGRMSASQLAALQATQQNANVQQAAAAAANGGAAANGDATVTLPDGTPATQIPVKPTGTDRRTVTQVNTEAPTYQTPAGVAFRPQLATGSQQQGAGNPGKTGLGSSSKALASTDIISTKNLDNEIITGDNIGQIVGVKIATPFFGTGFNFCIDRYFGSFPKVGIVIPNAAAWLLPDFQELGNALNMVVDMPTILPHGTRIDTTSDGFLLWLPSFQPSQVPNFGFRYGIQIGQAFGFDFGYGLIKDICFISFAIV</sequence>
<proteinExistence type="predicted"/>
<accession>A0AAW1RQL3</accession>